<dbReference type="EMBL" id="WKKF01000010">
    <property type="protein sequence ID" value="MRX56281.1"/>
    <property type="molecule type" value="Genomic_DNA"/>
</dbReference>
<accession>A0A6I2MIE7</accession>
<keyword evidence="1" id="KW-0489">Methyltransferase</keyword>
<gene>
    <name evidence="1" type="ORF">GJU41_20170</name>
</gene>
<dbReference type="CDD" id="cd02440">
    <property type="entry name" value="AdoMet_MTases"/>
    <property type="match status" value="1"/>
</dbReference>
<evidence type="ECO:0000313" key="2">
    <source>
        <dbReference type="Proteomes" id="UP000441585"/>
    </source>
</evidence>
<dbReference type="Pfam" id="PF13489">
    <property type="entry name" value="Methyltransf_23"/>
    <property type="match status" value="1"/>
</dbReference>
<dbReference type="AlphaFoldDB" id="A0A6I2MIE7"/>
<dbReference type="GO" id="GO:0032259">
    <property type="term" value="P:methylation"/>
    <property type="evidence" value="ECO:0007669"/>
    <property type="project" value="UniProtKB-KW"/>
</dbReference>
<organism evidence="1 2">
    <name type="scientific">Metabacillus idriensis</name>
    <dbReference type="NCBI Taxonomy" id="324768"/>
    <lineage>
        <taxon>Bacteria</taxon>
        <taxon>Bacillati</taxon>
        <taxon>Bacillota</taxon>
        <taxon>Bacilli</taxon>
        <taxon>Bacillales</taxon>
        <taxon>Bacillaceae</taxon>
        <taxon>Metabacillus</taxon>
    </lineage>
</organism>
<dbReference type="SUPFAM" id="SSF53335">
    <property type="entry name" value="S-adenosyl-L-methionine-dependent methyltransferases"/>
    <property type="match status" value="1"/>
</dbReference>
<protein>
    <submittedName>
        <fullName evidence="1">Methyltransferase domain-containing protein</fullName>
    </submittedName>
</protein>
<keyword evidence="2" id="KW-1185">Reference proteome</keyword>
<sequence>MPTEAAVRPFTESDIGKTALSESFKIDLRTYTEEEKDELFSANLVRDWSLLTWKDVGKPYEVKTYAKDRKEWENENQKPMPVHTSWQYFNKSFHEWFVKDVPEEMNVLNDELKKNFAAFRPAKVKEVLGKSMKLRLWNYIHRIEDGIWDPRGKRALFEGLHVSRPRILFLGAAEGYEAMQLAAMYPAGEIVMVDYDPFCRDSRFAEFPRHYPFLGENPVTGALKVWYKKDFNITYLVEDIRKLPFGKEFDIVISVGMIEHFPDEQKPESIDWHRKFLKDGGYAILTTPRAQLKSKLYYQIMADVMNHTYRELMTIQQMGMYVYENGFDILRHGFIKVHNGIIARPR</sequence>
<dbReference type="Gene3D" id="3.40.50.150">
    <property type="entry name" value="Vaccinia Virus protein VP39"/>
    <property type="match status" value="1"/>
</dbReference>
<evidence type="ECO:0000313" key="1">
    <source>
        <dbReference type="EMBL" id="MRX56281.1"/>
    </source>
</evidence>
<comment type="caution">
    <text evidence="1">The sequence shown here is derived from an EMBL/GenBank/DDBJ whole genome shotgun (WGS) entry which is preliminary data.</text>
</comment>
<dbReference type="Proteomes" id="UP000441585">
    <property type="component" value="Unassembled WGS sequence"/>
</dbReference>
<dbReference type="InterPro" id="IPR029063">
    <property type="entry name" value="SAM-dependent_MTases_sf"/>
</dbReference>
<reference evidence="1 2" key="1">
    <citation type="submission" date="2019-11" db="EMBL/GenBank/DDBJ databases">
        <title>Bacillus idriensis genome.</title>
        <authorList>
            <person name="Konopka E.N."/>
            <person name="Newman J.D."/>
        </authorList>
    </citation>
    <scope>NUCLEOTIDE SEQUENCE [LARGE SCALE GENOMIC DNA]</scope>
    <source>
        <strain evidence="1 2">DSM 19097</strain>
    </source>
</reference>
<dbReference type="GO" id="GO:0008168">
    <property type="term" value="F:methyltransferase activity"/>
    <property type="evidence" value="ECO:0007669"/>
    <property type="project" value="UniProtKB-KW"/>
</dbReference>
<proteinExistence type="predicted"/>
<dbReference type="RefSeq" id="WP_154319390.1">
    <property type="nucleotide sequence ID" value="NZ_CAJGAA010000001.1"/>
</dbReference>
<name>A0A6I2MIE7_9BACI</name>
<keyword evidence="1" id="KW-0808">Transferase</keyword>